<name>A0AAE0WFW8_9BIVA</name>
<accession>A0AAE0WFW8</accession>
<reference evidence="1" key="1">
    <citation type="journal article" date="2021" name="Genome Biol. Evol.">
        <title>A High-Quality Reference Genome for a Parasitic Bivalve with Doubly Uniparental Inheritance (Bivalvia: Unionida).</title>
        <authorList>
            <person name="Smith C.H."/>
        </authorList>
    </citation>
    <scope>NUCLEOTIDE SEQUENCE</scope>
    <source>
        <strain evidence="1">CHS0354</strain>
    </source>
</reference>
<comment type="caution">
    <text evidence="1">The sequence shown here is derived from an EMBL/GenBank/DDBJ whole genome shotgun (WGS) entry which is preliminary data.</text>
</comment>
<protein>
    <submittedName>
        <fullName evidence="1">Uncharacterized protein</fullName>
    </submittedName>
</protein>
<sequence>MSGLGMDDYICDVMSGLGMDHFICGVMSGFGMDDYICGVMSGLDPGTSPLGCNIEPNEIQGYPVIKSCRYTQRLDTWAITSTLYPYGHLLEWEDKFIYTAVLGTVVCLNFPMQLATGSWLETT</sequence>
<gene>
    <name evidence="1" type="ORF">CHS0354_018290</name>
</gene>
<reference evidence="1" key="3">
    <citation type="submission" date="2023-05" db="EMBL/GenBank/DDBJ databases">
        <authorList>
            <person name="Smith C.H."/>
        </authorList>
    </citation>
    <scope>NUCLEOTIDE SEQUENCE</scope>
    <source>
        <strain evidence="1">CHS0354</strain>
        <tissue evidence="1">Mantle</tissue>
    </source>
</reference>
<proteinExistence type="predicted"/>
<evidence type="ECO:0000313" key="1">
    <source>
        <dbReference type="EMBL" id="KAK3611597.1"/>
    </source>
</evidence>
<organism evidence="1 2">
    <name type="scientific">Potamilus streckersoni</name>
    <dbReference type="NCBI Taxonomy" id="2493646"/>
    <lineage>
        <taxon>Eukaryota</taxon>
        <taxon>Metazoa</taxon>
        <taxon>Spiralia</taxon>
        <taxon>Lophotrochozoa</taxon>
        <taxon>Mollusca</taxon>
        <taxon>Bivalvia</taxon>
        <taxon>Autobranchia</taxon>
        <taxon>Heteroconchia</taxon>
        <taxon>Palaeoheterodonta</taxon>
        <taxon>Unionida</taxon>
        <taxon>Unionoidea</taxon>
        <taxon>Unionidae</taxon>
        <taxon>Ambleminae</taxon>
        <taxon>Lampsilini</taxon>
        <taxon>Potamilus</taxon>
    </lineage>
</organism>
<dbReference type="EMBL" id="JAEAOA010001138">
    <property type="protein sequence ID" value="KAK3611597.1"/>
    <property type="molecule type" value="Genomic_DNA"/>
</dbReference>
<dbReference type="Proteomes" id="UP001195483">
    <property type="component" value="Unassembled WGS sequence"/>
</dbReference>
<reference evidence="1" key="2">
    <citation type="journal article" date="2021" name="Genome Biol. Evol.">
        <title>Developing a high-quality reference genome for a parasitic bivalve with doubly uniparental inheritance (Bivalvia: Unionida).</title>
        <authorList>
            <person name="Smith C.H."/>
        </authorList>
    </citation>
    <scope>NUCLEOTIDE SEQUENCE</scope>
    <source>
        <strain evidence="1">CHS0354</strain>
        <tissue evidence="1">Mantle</tissue>
    </source>
</reference>
<keyword evidence="2" id="KW-1185">Reference proteome</keyword>
<dbReference type="AlphaFoldDB" id="A0AAE0WFW8"/>
<evidence type="ECO:0000313" key="2">
    <source>
        <dbReference type="Proteomes" id="UP001195483"/>
    </source>
</evidence>